<reference evidence="1 2" key="1">
    <citation type="submission" date="2018-07" db="EMBL/GenBank/DDBJ databases">
        <title>Leeuwenhoekiella genomics.</title>
        <authorList>
            <person name="Tahon G."/>
            <person name="Willems A."/>
        </authorList>
    </citation>
    <scope>NUCLEOTIDE SEQUENCE [LARGE SCALE GENOMIC DNA]</scope>
    <source>
        <strain evidence="1 2">LMG 1345</strain>
    </source>
</reference>
<evidence type="ECO:0000313" key="2">
    <source>
        <dbReference type="Proteomes" id="UP000290608"/>
    </source>
</evidence>
<comment type="caution">
    <text evidence="1">The sequence shown here is derived from an EMBL/GenBank/DDBJ whole genome shotgun (WGS) entry which is preliminary data.</text>
</comment>
<name>A0A4Q0PQG2_9FLAO</name>
<dbReference type="STRING" id="1122159.SAMN02745246_01447"/>
<accession>A0A4Q0PQG2</accession>
<dbReference type="AlphaFoldDB" id="A0A4Q0PQG2"/>
<dbReference type="EMBL" id="QOVL01000005">
    <property type="protein sequence ID" value="RXG32085.1"/>
    <property type="molecule type" value="Genomic_DNA"/>
</dbReference>
<gene>
    <name evidence="1" type="ORF">DSL99_1392</name>
</gene>
<dbReference type="Proteomes" id="UP000290608">
    <property type="component" value="Unassembled WGS sequence"/>
</dbReference>
<protein>
    <submittedName>
        <fullName evidence="1">Uncharacterized protein</fullName>
    </submittedName>
</protein>
<dbReference type="RefSeq" id="WP_073098553.1">
    <property type="nucleotide sequence ID" value="NZ_QOVL01000005.1"/>
</dbReference>
<sequence length="66" mass="7628">MKKVIGIFVLGLLAFNTYSCRETEEKETVIVKEEQVKDEREGILERTAKKVDNEVNKEIDRIGDDN</sequence>
<organism evidence="1 2">
    <name type="scientific">Leeuwenhoekiella marinoflava</name>
    <dbReference type="NCBI Taxonomy" id="988"/>
    <lineage>
        <taxon>Bacteria</taxon>
        <taxon>Pseudomonadati</taxon>
        <taxon>Bacteroidota</taxon>
        <taxon>Flavobacteriia</taxon>
        <taxon>Flavobacteriales</taxon>
        <taxon>Flavobacteriaceae</taxon>
        <taxon>Leeuwenhoekiella</taxon>
    </lineage>
</organism>
<proteinExistence type="predicted"/>
<evidence type="ECO:0000313" key="1">
    <source>
        <dbReference type="EMBL" id="RXG32085.1"/>
    </source>
</evidence>